<feature type="coiled-coil region" evidence="1">
    <location>
        <begin position="76"/>
        <end position="110"/>
    </location>
</feature>
<dbReference type="SUPFAM" id="SSF158791">
    <property type="entry name" value="MgtE N-terminal domain-like"/>
    <property type="match status" value="1"/>
</dbReference>
<keyword evidence="2" id="KW-0732">Signal</keyword>
<dbReference type="EMBL" id="VFFF01000001">
    <property type="protein sequence ID" value="TNY33884.1"/>
    <property type="molecule type" value="Genomic_DNA"/>
</dbReference>
<evidence type="ECO:0000313" key="4">
    <source>
        <dbReference type="Proteomes" id="UP000314011"/>
    </source>
</evidence>
<dbReference type="OrthoDB" id="9791432at2"/>
<protein>
    <recommendedName>
        <fullName evidence="5">Magnesium transporter MgtE intracellular domain-containing protein</fullName>
    </recommendedName>
</protein>
<accession>A0A5C5GI33</accession>
<gene>
    <name evidence="3" type="ORF">FHY64_11655</name>
</gene>
<dbReference type="AlphaFoldDB" id="A0A5C5GI33"/>
<feature type="chain" id="PRO_5022692570" description="Magnesium transporter MgtE intracellular domain-containing protein" evidence="2">
    <location>
        <begin position="32"/>
        <end position="180"/>
    </location>
</feature>
<comment type="caution">
    <text evidence="3">The sequence shown here is derived from an EMBL/GenBank/DDBJ whole genome shotgun (WGS) entry which is preliminary data.</text>
</comment>
<sequence length="180" mass="19226">MTRRGALHVIIALLLASGVIRLGANTGAAFANEDPTPSVPEVCEADSPPALLEALDAREARIEERELRLVDRMQALRVAEVEIETRLQELTAAEERLSATITRVETASEEDLVRLVAVYENMKPGDAAALFQTMAPEFAAGFIARMAPESAAAILTGLEPETAYSISAILAGRNANAPTE</sequence>
<keyword evidence="1" id="KW-0175">Coiled coil</keyword>
<proteinExistence type="predicted"/>
<evidence type="ECO:0000313" key="3">
    <source>
        <dbReference type="EMBL" id="TNY33884.1"/>
    </source>
</evidence>
<evidence type="ECO:0000256" key="2">
    <source>
        <dbReference type="SAM" id="SignalP"/>
    </source>
</evidence>
<feature type="signal peptide" evidence="2">
    <location>
        <begin position="1"/>
        <end position="31"/>
    </location>
</feature>
<organism evidence="3 4">
    <name type="scientific">Pelagovum pacificum</name>
    <dbReference type="NCBI Taxonomy" id="2588711"/>
    <lineage>
        <taxon>Bacteria</taxon>
        <taxon>Pseudomonadati</taxon>
        <taxon>Pseudomonadota</taxon>
        <taxon>Alphaproteobacteria</taxon>
        <taxon>Rhodobacterales</taxon>
        <taxon>Paracoccaceae</taxon>
        <taxon>Pelagovum</taxon>
    </lineage>
</organism>
<dbReference type="Proteomes" id="UP000314011">
    <property type="component" value="Unassembled WGS sequence"/>
</dbReference>
<evidence type="ECO:0000256" key="1">
    <source>
        <dbReference type="SAM" id="Coils"/>
    </source>
</evidence>
<keyword evidence="4" id="KW-1185">Reference proteome</keyword>
<dbReference type="RefSeq" id="WP_140194705.1">
    <property type="nucleotide sequence ID" value="NZ_CP065915.1"/>
</dbReference>
<evidence type="ECO:0008006" key="5">
    <source>
        <dbReference type="Google" id="ProtNLM"/>
    </source>
</evidence>
<name>A0A5C5GI33_9RHOB</name>
<reference evidence="3 4" key="1">
    <citation type="submission" date="2019-06" db="EMBL/GenBank/DDBJ databases">
        <title>Genome of new Rhodobacteraceae sp. SM1903.</title>
        <authorList>
            <person name="Ren X."/>
        </authorList>
    </citation>
    <scope>NUCLEOTIDE SEQUENCE [LARGE SCALE GENOMIC DNA]</scope>
    <source>
        <strain evidence="3 4">SM1903</strain>
    </source>
</reference>